<evidence type="ECO:0000313" key="1">
    <source>
        <dbReference type="EMBL" id="PDS26405.1"/>
    </source>
</evidence>
<proteinExistence type="predicted"/>
<dbReference type="EMBL" id="PCMW01000015">
    <property type="protein sequence ID" value="PDS26405.1"/>
    <property type="molecule type" value="Genomic_DNA"/>
</dbReference>
<name>A0A2H3KE59_9FLAO</name>
<comment type="caution">
    <text evidence="1">The sequence shown here is derived from an EMBL/GenBank/DDBJ whole genome shotgun (WGS) entry which is preliminary data.</text>
</comment>
<dbReference type="OrthoDB" id="1247865at2"/>
<dbReference type="RefSeq" id="WP_014085250.1">
    <property type="nucleotide sequence ID" value="NZ_CBCSFI010000001.1"/>
</dbReference>
<reference evidence="1 2" key="1">
    <citation type="submission" date="2017-09" db="EMBL/GenBank/DDBJ databases">
        <title>Whole genomes of Flavobacteriaceae.</title>
        <authorList>
            <person name="Stine C."/>
            <person name="Li C."/>
            <person name="Tadesse D."/>
        </authorList>
    </citation>
    <scope>NUCLEOTIDE SEQUENCE [LARGE SCALE GENOMIC DNA]</scope>
    <source>
        <strain evidence="1 2">ATCC 35036</strain>
    </source>
</reference>
<dbReference type="AlphaFoldDB" id="A0A2H3KE59"/>
<gene>
    <name evidence="1" type="ORF">B0A77_02510</name>
</gene>
<dbReference type="Proteomes" id="UP000220828">
    <property type="component" value="Unassembled WGS sequence"/>
</dbReference>
<accession>A0A2H3KE59</accession>
<protein>
    <submittedName>
        <fullName evidence="1">Uncharacterized protein</fullName>
    </submittedName>
</protein>
<organism evidence="1 2">
    <name type="scientific">Flavobacterium branchiophilum</name>
    <dbReference type="NCBI Taxonomy" id="55197"/>
    <lineage>
        <taxon>Bacteria</taxon>
        <taxon>Pseudomonadati</taxon>
        <taxon>Bacteroidota</taxon>
        <taxon>Flavobacteriia</taxon>
        <taxon>Flavobacteriales</taxon>
        <taxon>Flavobacteriaceae</taxon>
        <taxon>Flavobacterium</taxon>
    </lineage>
</organism>
<sequence length="208" mass="25034">MYTIKFLQYNDLRKQVLNEKITLENVIDISLEGKPSKEDKLHLTDVETWAKYAFENEKEYYTTIYKNDKPIACIDNYFLGVTIDFLTYNQGELFIYLSMSYQKYDVINQNKDGSFNRYSDDKMFLRQINLFSSDEDKDVNNRILFKDNGIMNVETITEIRRPEPFMDYEEKETSVNITNNWIDCPKDYKDYEYLLDYKNILKPEYLNL</sequence>
<evidence type="ECO:0000313" key="2">
    <source>
        <dbReference type="Proteomes" id="UP000220828"/>
    </source>
</evidence>